<dbReference type="EMBL" id="VSWD01000006">
    <property type="protein sequence ID" value="KAK3100792.1"/>
    <property type="molecule type" value="Genomic_DNA"/>
</dbReference>
<evidence type="ECO:0000313" key="2">
    <source>
        <dbReference type="Proteomes" id="UP001186944"/>
    </source>
</evidence>
<protein>
    <submittedName>
        <fullName evidence="1">Uncharacterized protein</fullName>
    </submittedName>
</protein>
<accession>A0AA89C5Y6</accession>
<proteinExistence type="predicted"/>
<sequence>MRDSGYAGHVYINRRLTLYVSKSAKGVTKDALIEAAEELFDDVKCEYVWKTNTIKSCTLQHGEKCENVSQRRGTLGTFAKNCTGNLYALTVPHFVKEGDIVYRDTIEIGTCIWPRMDQGMSLMNEIAVVNIRKQFEENCTLIHETLSGEAQHFGLYTQNPRVYSQVFKGRQNTGFMTGRIVSSEARLPYKDGPLQAYLIEGDDQTPFIIGGDSGDVVKLVREENGELKGVSVIFGEALELPGIERGTCITIPLRAAVNRFEACYGTNLTFR</sequence>
<evidence type="ECO:0000313" key="1">
    <source>
        <dbReference type="EMBL" id="KAK3100792.1"/>
    </source>
</evidence>
<gene>
    <name evidence="1" type="ORF">FSP39_025409</name>
</gene>
<reference evidence="1" key="1">
    <citation type="submission" date="2019-08" db="EMBL/GenBank/DDBJ databases">
        <title>The improved chromosome-level genome for the pearl oyster Pinctada fucata martensii using PacBio sequencing and Hi-C.</title>
        <authorList>
            <person name="Zheng Z."/>
        </authorList>
    </citation>
    <scope>NUCLEOTIDE SEQUENCE</scope>
    <source>
        <strain evidence="1">ZZ-2019</strain>
        <tissue evidence="1">Adductor muscle</tissue>
    </source>
</reference>
<name>A0AA89C5Y6_PINIB</name>
<dbReference type="AlphaFoldDB" id="A0AA89C5Y6"/>
<comment type="caution">
    <text evidence="1">The sequence shown here is derived from an EMBL/GenBank/DDBJ whole genome shotgun (WGS) entry which is preliminary data.</text>
</comment>
<keyword evidence="2" id="KW-1185">Reference proteome</keyword>
<organism evidence="1 2">
    <name type="scientific">Pinctada imbricata</name>
    <name type="common">Atlantic pearl-oyster</name>
    <name type="synonym">Pinctada martensii</name>
    <dbReference type="NCBI Taxonomy" id="66713"/>
    <lineage>
        <taxon>Eukaryota</taxon>
        <taxon>Metazoa</taxon>
        <taxon>Spiralia</taxon>
        <taxon>Lophotrochozoa</taxon>
        <taxon>Mollusca</taxon>
        <taxon>Bivalvia</taxon>
        <taxon>Autobranchia</taxon>
        <taxon>Pteriomorphia</taxon>
        <taxon>Pterioida</taxon>
        <taxon>Pterioidea</taxon>
        <taxon>Pteriidae</taxon>
        <taxon>Pinctada</taxon>
    </lineage>
</organism>
<dbReference type="Proteomes" id="UP001186944">
    <property type="component" value="Unassembled WGS sequence"/>
</dbReference>